<sequence>MKKTILLLACALLSTGSAVATAASSVTNVNAQSVTQKGNYAQVSSEEAQLYDQNGNKTDVALGKDSTWQVAKTQSINGSNYYQVSSNGYLSSKDSFAYKNRRMIIKVQSLDGADKDVNVYDHNLVQRNDVKLAADTKWATDTEINYSNGVPFLRVAPDQYVAMYDVVEQSFSATI</sequence>
<feature type="chain" id="PRO_5047107842" evidence="1">
    <location>
        <begin position="23"/>
        <end position="175"/>
    </location>
</feature>
<gene>
    <name evidence="3" type="ORF">ACFQAV_00660</name>
</gene>
<name>A0ABW1RKA5_9LACO</name>
<reference evidence="4" key="1">
    <citation type="journal article" date="2019" name="Int. J. Syst. Evol. Microbiol.">
        <title>The Global Catalogue of Microorganisms (GCM) 10K type strain sequencing project: providing services to taxonomists for standard genome sequencing and annotation.</title>
        <authorList>
            <consortium name="The Broad Institute Genomics Platform"/>
            <consortium name="The Broad Institute Genome Sequencing Center for Infectious Disease"/>
            <person name="Wu L."/>
            <person name="Ma J."/>
        </authorList>
    </citation>
    <scope>NUCLEOTIDE SEQUENCE [LARGE SCALE GENOMIC DNA]</scope>
    <source>
        <strain evidence="4">CCM 8927</strain>
    </source>
</reference>
<proteinExistence type="predicted"/>
<evidence type="ECO:0000313" key="4">
    <source>
        <dbReference type="Proteomes" id="UP001596288"/>
    </source>
</evidence>
<feature type="domain" description="S-layer protein C-terminal" evidence="2">
    <location>
        <begin position="47"/>
        <end position="89"/>
    </location>
</feature>
<evidence type="ECO:0000256" key="1">
    <source>
        <dbReference type="SAM" id="SignalP"/>
    </source>
</evidence>
<protein>
    <submittedName>
        <fullName evidence="3">SLAP domain-containing protein</fullName>
    </submittedName>
</protein>
<organism evidence="3 4">
    <name type="scientific">Companilactobacillus huachuanensis</name>
    <dbReference type="NCBI Taxonomy" id="2559914"/>
    <lineage>
        <taxon>Bacteria</taxon>
        <taxon>Bacillati</taxon>
        <taxon>Bacillota</taxon>
        <taxon>Bacilli</taxon>
        <taxon>Lactobacillales</taxon>
        <taxon>Lactobacillaceae</taxon>
        <taxon>Companilactobacillus</taxon>
    </lineage>
</organism>
<evidence type="ECO:0000259" key="2">
    <source>
        <dbReference type="Pfam" id="PF03217"/>
    </source>
</evidence>
<dbReference type="EMBL" id="JBHSSF010000005">
    <property type="protein sequence ID" value="MFC6175326.1"/>
    <property type="molecule type" value="Genomic_DNA"/>
</dbReference>
<feature type="signal peptide" evidence="1">
    <location>
        <begin position="1"/>
        <end position="22"/>
    </location>
</feature>
<evidence type="ECO:0000313" key="3">
    <source>
        <dbReference type="EMBL" id="MFC6175326.1"/>
    </source>
</evidence>
<keyword evidence="1" id="KW-0732">Signal</keyword>
<dbReference type="InterPro" id="IPR024968">
    <property type="entry name" value="SlpA_C_lactobacillus"/>
</dbReference>
<accession>A0ABW1RKA5</accession>
<keyword evidence="4" id="KW-1185">Reference proteome</keyword>
<dbReference type="RefSeq" id="WP_137610834.1">
    <property type="nucleotide sequence ID" value="NZ_BJDF01000004.1"/>
</dbReference>
<comment type="caution">
    <text evidence="3">The sequence shown here is derived from an EMBL/GenBank/DDBJ whole genome shotgun (WGS) entry which is preliminary data.</text>
</comment>
<dbReference type="Proteomes" id="UP001596288">
    <property type="component" value="Unassembled WGS sequence"/>
</dbReference>
<dbReference type="Pfam" id="PF03217">
    <property type="entry name" value="SlpA"/>
    <property type="match status" value="1"/>
</dbReference>